<protein>
    <recommendedName>
        <fullName evidence="5">DUF4878 domain-containing protein</fullName>
    </recommendedName>
</protein>
<dbReference type="EMBL" id="SMKS01000012">
    <property type="protein sequence ID" value="TDD07218.1"/>
    <property type="molecule type" value="Genomic_DNA"/>
</dbReference>
<reference evidence="3 4" key="1">
    <citation type="submission" date="2019-03" db="EMBL/GenBank/DDBJ databases">
        <title>Draft genome sequences of novel Actinobacteria.</title>
        <authorList>
            <person name="Sahin N."/>
            <person name="Ay H."/>
            <person name="Saygin H."/>
        </authorList>
    </citation>
    <scope>NUCLEOTIDE SEQUENCE [LARGE SCALE GENOMIC DNA]</scope>
    <source>
        <strain evidence="3 4">16K309</strain>
    </source>
</reference>
<feature type="compositionally biased region" description="Low complexity" evidence="1">
    <location>
        <begin position="19"/>
        <end position="72"/>
    </location>
</feature>
<dbReference type="OrthoDB" id="3694323at2"/>
<dbReference type="AlphaFoldDB" id="A0A4R4VMZ6"/>
<feature type="region of interest" description="Disordered" evidence="1">
    <location>
        <begin position="1"/>
        <end position="91"/>
    </location>
</feature>
<proteinExistence type="predicted"/>
<evidence type="ECO:0000313" key="3">
    <source>
        <dbReference type="EMBL" id="TDD07218.1"/>
    </source>
</evidence>
<dbReference type="Proteomes" id="UP000295674">
    <property type="component" value="Unassembled WGS sequence"/>
</dbReference>
<keyword evidence="4" id="KW-1185">Reference proteome</keyword>
<sequence>MTYPPQQPPGQGGWGQQPGGQYPQQPGGQFPPSGGQQYPQQPGTQPYPQPGGAYPPSGGQQYPQQPQAGYPQQPYPSPYGQPGYGGQPRKKKSPLPWVLGGVGGLVVIGVIIALVLAFTGGPGDPRPVAQQAVESINAKDFTALQSVSCKKERAGLQEVIDTMEGKGGDVAELKKLGMTDADVKKFVDGLSFHATLGNVVDNGDNTASAKVTGEMRATGQIMGRDLSQMPPFPLDEDFKLVVEGSEWKIC</sequence>
<evidence type="ECO:0000256" key="2">
    <source>
        <dbReference type="SAM" id="Phobius"/>
    </source>
</evidence>
<keyword evidence="2" id="KW-0812">Transmembrane</keyword>
<dbReference type="RefSeq" id="WP_132673764.1">
    <property type="nucleotide sequence ID" value="NZ_SMKS01000012.1"/>
</dbReference>
<evidence type="ECO:0008006" key="5">
    <source>
        <dbReference type="Google" id="ProtNLM"/>
    </source>
</evidence>
<keyword evidence="2" id="KW-0472">Membrane</keyword>
<evidence type="ECO:0000256" key="1">
    <source>
        <dbReference type="SAM" id="MobiDB-lite"/>
    </source>
</evidence>
<gene>
    <name evidence="3" type="ORF">E1181_10340</name>
</gene>
<organism evidence="3 4">
    <name type="scientific">Saccharopolyspora terrae</name>
    <dbReference type="NCBI Taxonomy" id="2530384"/>
    <lineage>
        <taxon>Bacteria</taxon>
        <taxon>Bacillati</taxon>
        <taxon>Actinomycetota</taxon>
        <taxon>Actinomycetes</taxon>
        <taxon>Pseudonocardiales</taxon>
        <taxon>Pseudonocardiaceae</taxon>
        <taxon>Saccharopolyspora</taxon>
    </lineage>
</organism>
<evidence type="ECO:0000313" key="4">
    <source>
        <dbReference type="Proteomes" id="UP000295674"/>
    </source>
</evidence>
<comment type="caution">
    <text evidence="3">The sequence shown here is derived from an EMBL/GenBank/DDBJ whole genome shotgun (WGS) entry which is preliminary data.</text>
</comment>
<name>A0A4R4VMZ6_9PSEU</name>
<accession>A0A4R4VMZ6</accession>
<feature type="transmembrane region" description="Helical" evidence="2">
    <location>
        <begin position="97"/>
        <end position="118"/>
    </location>
</feature>
<keyword evidence="2" id="KW-1133">Transmembrane helix</keyword>